<evidence type="ECO:0000313" key="2">
    <source>
        <dbReference type="EMBL" id="GGL83659.1"/>
    </source>
</evidence>
<sequence>MSDPTGTPTGYADAFTSWHANRPTPQATDTRLALELGSLRGLSMVRRQVRDFLLSSLDVGRDDDASPTVEDAVEKAILVIDELTSNAVRHGALPASLRIADEDGHWLIIVTDAAPDRLPAPARERPAGGGGYGLYVIADLTATHGVHCEHDRKHVCACLSKPT</sequence>
<reference evidence="3 5" key="3">
    <citation type="submission" date="2020-02" db="EMBL/GenBank/DDBJ databases">
        <title>Sequencing the genomes of 1000 actinobacteria strains.</title>
        <authorList>
            <person name="Klenk H.-P."/>
        </authorList>
    </citation>
    <scope>NUCLEOTIDE SEQUENCE [LARGE SCALE GENOMIC DNA]</scope>
    <source>
        <strain evidence="3 5">DSM 45201</strain>
    </source>
</reference>
<evidence type="ECO:0000313" key="4">
    <source>
        <dbReference type="EMBL" id="NIH70343.1"/>
    </source>
</evidence>
<dbReference type="RefSeq" id="WP_166757860.1">
    <property type="nucleotide sequence ID" value="NZ_BAABJU010000029.1"/>
</dbReference>
<keyword evidence="3" id="KW-0808">Transferase</keyword>
<feature type="region of interest" description="Disordered" evidence="1">
    <location>
        <begin position="1"/>
        <end position="26"/>
    </location>
</feature>
<evidence type="ECO:0000313" key="3">
    <source>
        <dbReference type="EMBL" id="NIH70322.1"/>
    </source>
</evidence>
<proteinExistence type="predicted"/>
<dbReference type="GO" id="GO:0016301">
    <property type="term" value="F:kinase activity"/>
    <property type="evidence" value="ECO:0007669"/>
    <property type="project" value="UniProtKB-KW"/>
</dbReference>
<comment type="caution">
    <text evidence="3">The sequence shown here is derived from an EMBL/GenBank/DDBJ whole genome shotgun (WGS) entry which is preliminary data.</text>
</comment>
<evidence type="ECO:0000256" key="1">
    <source>
        <dbReference type="SAM" id="MobiDB-lite"/>
    </source>
</evidence>
<reference evidence="6" key="2">
    <citation type="journal article" date="2019" name="Int. J. Syst. Evol. Microbiol.">
        <title>The Global Catalogue of Microorganisms (GCM) 10K type strain sequencing project: providing services to taxonomists for standard genome sequencing and annotation.</title>
        <authorList>
            <consortium name="The Broad Institute Genomics Platform"/>
            <consortium name="The Broad Institute Genome Sequencing Center for Infectious Disease"/>
            <person name="Wu L."/>
            <person name="Ma J."/>
        </authorList>
    </citation>
    <scope>NUCLEOTIDE SEQUENCE [LARGE SCALE GENOMIC DNA]</scope>
    <source>
        <strain evidence="6">CGMCC 4.5581</strain>
    </source>
</reference>
<dbReference type="EMBL" id="JAAMPA010000010">
    <property type="protein sequence ID" value="NIH70322.1"/>
    <property type="molecule type" value="Genomic_DNA"/>
</dbReference>
<protein>
    <submittedName>
        <fullName evidence="3">Two-component sensor histidine kinase</fullName>
    </submittedName>
</protein>
<dbReference type="Gene3D" id="3.30.565.10">
    <property type="entry name" value="Histidine kinase-like ATPase, C-terminal domain"/>
    <property type="match status" value="1"/>
</dbReference>
<dbReference type="EMBL" id="JAAMPA010000012">
    <property type="protein sequence ID" value="NIH70343.1"/>
    <property type="molecule type" value="Genomic_DNA"/>
</dbReference>
<reference evidence="2" key="4">
    <citation type="submission" date="2024-05" db="EMBL/GenBank/DDBJ databases">
        <authorList>
            <person name="Sun Q."/>
            <person name="Zhou Y."/>
        </authorList>
    </citation>
    <scope>NUCLEOTIDE SEQUENCE</scope>
    <source>
        <strain evidence="2">CGMCC 4.5581</strain>
    </source>
</reference>
<evidence type="ECO:0000313" key="5">
    <source>
        <dbReference type="Proteomes" id="UP000552836"/>
    </source>
</evidence>
<dbReference type="SUPFAM" id="SSF55874">
    <property type="entry name" value="ATPase domain of HSP90 chaperone/DNA topoisomerase II/histidine kinase"/>
    <property type="match status" value="1"/>
</dbReference>
<evidence type="ECO:0000313" key="6">
    <source>
        <dbReference type="Proteomes" id="UP000648663"/>
    </source>
</evidence>
<name>A0A846LVC2_9ACTN</name>
<dbReference type="Proteomes" id="UP000648663">
    <property type="component" value="Unassembled WGS sequence"/>
</dbReference>
<dbReference type="CDD" id="cd16936">
    <property type="entry name" value="HATPase_RsbW-like"/>
    <property type="match status" value="1"/>
</dbReference>
<dbReference type="PANTHER" id="PTHR35526">
    <property type="entry name" value="ANTI-SIGMA-F FACTOR RSBW-RELATED"/>
    <property type="match status" value="1"/>
</dbReference>
<dbReference type="Proteomes" id="UP000552836">
    <property type="component" value="Unassembled WGS sequence"/>
</dbReference>
<dbReference type="PANTHER" id="PTHR35526:SF3">
    <property type="entry name" value="ANTI-SIGMA-F FACTOR RSBW"/>
    <property type="match status" value="1"/>
</dbReference>
<dbReference type="EMBL" id="BMMI01000012">
    <property type="protein sequence ID" value="GGL83659.1"/>
    <property type="molecule type" value="Genomic_DNA"/>
</dbReference>
<gene>
    <name evidence="3" type="ORF">FB380_004833</name>
    <name evidence="4" type="ORF">FB380_004854</name>
    <name evidence="2" type="ORF">GCM10011589_45090</name>
</gene>
<organism evidence="3 5">
    <name type="scientific">Modestobacter marinus</name>
    <dbReference type="NCBI Taxonomy" id="477641"/>
    <lineage>
        <taxon>Bacteria</taxon>
        <taxon>Bacillati</taxon>
        <taxon>Actinomycetota</taxon>
        <taxon>Actinomycetes</taxon>
        <taxon>Geodermatophilales</taxon>
        <taxon>Geodermatophilaceae</taxon>
        <taxon>Modestobacter</taxon>
    </lineage>
</organism>
<reference evidence="2" key="1">
    <citation type="journal article" date="2014" name="Int. J. Syst. Evol. Microbiol.">
        <title>Complete genome of a new Firmicutes species belonging to the dominant human colonic microbiota ('Ruminococcus bicirculans') reveals two chromosomes and a selective capacity to utilize plant glucans.</title>
        <authorList>
            <consortium name="NISC Comparative Sequencing Program"/>
            <person name="Wegmann U."/>
            <person name="Louis P."/>
            <person name="Goesmann A."/>
            <person name="Henrissat B."/>
            <person name="Duncan S.H."/>
            <person name="Flint H.J."/>
        </authorList>
    </citation>
    <scope>NUCLEOTIDE SEQUENCE</scope>
    <source>
        <strain evidence="2">CGMCC 4.5581</strain>
    </source>
</reference>
<accession>A0A846LVC2</accession>
<keyword evidence="6" id="KW-1185">Reference proteome</keyword>
<dbReference type="InterPro" id="IPR050267">
    <property type="entry name" value="Anti-sigma-factor_SerPK"/>
</dbReference>
<dbReference type="InterPro" id="IPR036890">
    <property type="entry name" value="HATPase_C_sf"/>
</dbReference>
<dbReference type="AlphaFoldDB" id="A0A846LVC2"/>
<keyword evidence="3" id="KW-0418">Kinase</keyword>